<gene>
    <name evidence="9" type="ORF">QE417_000731</name>
</gene>
<comment type="subcellular location">
    <subcellularLocation>
        <location evidence="1">Cell membrane</location>
        <topology evidence="1">Multi-pass membrane protein</topology>
    </subcellularLocation>
</comment>
<dbReference type="EMBL" id="JAVLVU010000001">
    <property type="protein sequence ID" value="MDT3401659.1"/>
    <property type="molecule type" value="Genomic_DNA"/>
</dbReference>
<evidence type="ECO:0000256" key="2">
    <source>
        <dbReference type="ARBA" id="ARBA00022475"/>
    </source>
</evidence>
<feature type="transmembrane region" description="Helical" evidence="6">
    <location>
        <begin position="388"/>
        <end position="413"/>
    </location>
</feature>
<feature type="transmembrane region" description="Helical" evidence="6">
    <location>
        <begin position="736"/>
        <end position="755"/>
    </location>
</feature>
<keyword evidence="10" id="KW-1185">Reference proteome</keyword>
<dbReference type="PANTHER" id="PTHR30572:SF18">
    <property type="entry name" value="ABC-TYPE MACROLIDE FAMILY EXPORT SYSTEM PERMEASE COMPONENT 2"/>
    <property type="match status" value="1"/>
</dbReference>
<accession>A0ABU3GPF1</accession>
<comment type="caution">
    <text evidence="9">The sequence shown here is derived from an EMBL/GenBank/DDBJ whole genome shotgun (WGS) entry which is preliminary data.</text>
</comment>
<keyword evidence="3 6" id="KW-0812">Transmembrane</keyword>
<evidence type="ECO:0000256" key="5">
    <source>
        <dbReference type="ARBA" id="ARBA00023136"/>
    </source>
</evidence>
<evidence type="ECO:0000256" key="6">
    <source>
        <dbReference type="SAM" id="Phobius"/>
    </source>
</evidence>
<feature type="transmembrane region" description="Helical" evidence="6">
    <location>
        <begin position="434"/>
        <end position="457"/>
    </location>
</feature>
<dbReference type="PROSITE" id="PS51257">
    <property type="entry name" value="PROKAR_LIPOPROTEIN"/>
    <property type="match status" value="1"/>
</dbReference>
<evidence type="ECO:0000256" key="3">
    <source>
        <dbReference type="ARBA" id="ARBA00022692"/>
    </source>
</evidence>
<proteinExistence type="predicted"/>
<evidence type="ECO:0000256" key="1">
    <source>
        <dbReference type="ARBA" id="ARBA00004651"/>
    </source>
</evidence>
<evidence type="ECO:0000256" key="4">
    <source>
        <dbReference type="ARBA" id="ARBA00022989"/>
    </source>
</evidence>
<name>A0ABU3GPF1_9SPHI</name>
<feature type="transmembrane region" description="Helical" evidence="6">
    <location>
        <begin position="21"/>
        <end position="43"/>
    </location>
</feature>
<feature type="transmembrane region" description="Helical" evidence="6">
    <location>
        <begin position="293"/>
        <end position="316"/>
    </location>
</feature>
<keyword evidence="4 6" id="KW-1133">Transmembrane helix</keyword>
<feature type="transmembrane region" description="Helical" evidence="6">
    <location>
        <begin position="767"/>
        <end position="790"/>
    </location>
</feature>
<dbReference type="Pfam" id="PF02687">
    <property type="entry name" value="FtsX"/>
    <property type="match status" value="2"/>
</dbReference>
<evidence type="ECO:0000313" key="9">
    <source>
        <dbReference type="EMBL" id="MDT3401659.1"/>
    </source>
</evidence>
<dbReference type="PANTHER" id="PTHR30572">
    <property type="entry name" value="MEMBRANE COMPONENT OF TRANSPORTER-RELATED"/>
    <property type="match status" value="1"/>
</dbReference>
<feature type="transmembrane region" description="Helical" evidence="6">
    <location>
        <begin position="684"/>
        <end position="709"/>
    </location>
</feature>
<organism evidence="9 10">
    <name type="scientific">Mucilaginibacter terrae</name>
    <dbReference type="NCBI Taxonomy" id="1955052"/>
    <lineage>
        <taxon>Bacteria</taxon>
        <taxon>Pseudomonadati</taxon>
        <taxon>Bacteroidota</taxon>
        <taxon>Sphingobacteriia</taxon>
        <taxon>Sphingobacteriales</taxon>
        <taxon>Sphingobacteriaceae</taxon>
        <taxon>Mucilaginibacter</taxon>
    </lineage>
</organism>
<dbReference type="RefSeq" id="WP_311947566.1">
    <property type="nucleotide sequence ID" value="NZ_JAVLVU010000001.1"/>
</dbReference>
<feature type="transmembrane region" description="Helical" evidence="6">
    <location>
        <begin position="345"/>
        <end position="368"/>
    </location>
</feature>
<feature type="domain" description="MacB-like periplasmic core" evidence="8">
    <location>
        <begin position="21"/>
        <end position="238"/>
    </location>
</feature>
<keyword evidence="5 6" id="KW-0472">Membrane</keyword>
<feature type="domain" description="ABC3 transporter permease C-terminal" evidence="7">
    <location>
        <begin position="300"/>
        <end position="415"/>
    </location>
</feature>
<dbReference type="Pfam" id="PF12704">
    <property type="entry name" value="MacB_PCD"/>
    <property type="match status" value="2"/>
</dbReference>
<dbReference type="InterPro" id="IPR003838">
    <property type="entry name" value="ABC3_permease_C"/>
</dbReference>
<protein>
    <submittedName>
        <fullName evidence="9">ABC transport system permease protein</fullName>
    </submittedName>
</protein>
<evidence type="ECO:0000313" key="10">
    <source>
        <dbReference type="Proteomes" id="UP001258315"/>
    </source>
</evidence>
<dbReference type="InterPro" id="IPR025857">
    <property type="entry name" value="MacB_PCD"/>
</dbReference>
<reference evidence="10" key="1">
    <citation type="submission" date="2023-07" db="EMBL/GenBank/DDBJ databases">
        <title>Functional and genomic diversity of the sorghum phyllosphere microbiome.</title>
        <authorList>
            <person name="Shade A."/>
        </authorList>
    </citation>
    <scope>NUCLEOTIDE SEQUENCE [LARGE SCALE GENOMIC DNA]</scope>
    <source>
        <strain evidence="10">SORGH_AS_0422</strain>
    </source>
</reference>
<evidence type="ECO:0000259" key="7">
    <source>
        <dbReference type="Pfam" id="PF02687"/>
    </source>
</evidence>
<dbReference type="Proteomes" id="UP001258315">
    <property type="component" value="Unassembled WGS sequence"/>
</dbReference>
<dbReference type="InterPro" id="IPR050250">
    <property type="entry name" value="Macrolide_Exporter_MacB"/>
</dbReference>
<keyword evidence="2" id="KW-1003">Cell membrane</keyword>
<feature type="domain" description="ABC3 transporter permease C-terminal" evidence="7">
    <location>
        <begin position="689"/>
        <end position="796"/>
    </location>
</feature>
<evidence type="ECO:0000259" key="8">
    <source>
        <dbReference type="Pfam" id="PF12704"/>
    </source>
</evidence>
<sequence>MIKNYIKTAWRNLWKGRVFNFMNLLGLSVAVACCALIFMTVFYEFSYDQFHANIDKIQQIYSVTNRVTGTEKSTAMPVPLAPALKSEYGDIKYITRSANGAALIKYGNKELEKDVHYVDADFLRMFTFPLLQGNVNSVFNGLNNVVITESTAKALFGNEPALNKTILFTLGEEQVPFQVSGVLKDIPGNSSIYFDVLVRFEHFPNYKSGINKWDNWSHLAFVQFKDGYNANTFPKQLKPFVEAHYKGDIDLLKRDGAKPDENGSLLSLHVTPFAGTHFSNGFSSVEGNPVSKIYVLSLLAIACFILIIACINFINLSVARGFTRAREVGVRKTLGAGKWQLLTQFWTETVMVCLASTFIGLALCALIISPFKAMFKSRITLSMLFEPMHLLGILVVFLLITALAGFYPALMMMRYKTVAVLKGNMGNTAKPGKLRNTLLVVQFTLSTLLIICTIVTWQQINYLSNKPLGYNKAEVLSIPVSRGLNGDKTLQIMRNELRNNNQVVAVTGSFMNMGMGNDGSSRFSVLGFDMDGKEIRTNVHRVNYDYVKTLDLKLVDGRDFSSQFPGDSTAVVINEAMARSLGGKNLIGKFIPMYPEYKSQVIGIVKDYNFKSLHDKIEPVSLLMRKEYEVNYVFVKVKPGSLLHAYDQIKQSWKRQFPTAEFTGSWLNENTERQYQNERRLSNIFVSGAILAIVISCIGLLAISIMIVIQRTKEIGIRKVLGANVSGIVLLLSRDFIKLVLLAAVIAVPVSWWLMDNWLQGFAYRITIQWWVFVLATLMAILLAFITISFQSVKAALANPVKSLRSE</sequence>
<feature type="domain" description="MacB-like periplasmic core" evidence="8">
    <location>
        <begin position="499"/>
        <end position="643"/>
    </location>
</feature>